<dbReference type="EMBL" id="NEVH01022633">
    <property type="protein sequence ID" value="PNF18804.1"/>
    <property type="molecule type" value="Genomic_DNA"/>
</dbReference>
<evidence type="ECO:0000313" key="3">
    <source>
        <dbReference type="Proteomes" id="UP000235965"/>
    </source>
</evidence>
<gene>
    <name evidence="2" type="ORF">B7P43_G01640</name>
</gene>
<keyword evidence="3" id="KW-1185">Reference proteome</keyword>
<dbReference type="Proteomes" id="UP000235965">
    <property type="component" value="Unassembled WGS sequence"/>
</dbReference>
<reference evidence="2 3" key="1">
    <citation type="submission" date="2017-12" db="EMBL/GenBank/DDBJ databases">
        <title>Hemimetabolous genomes reveal molecular basis of termite eusociality.</title>
        <authorList>
            <person name="Harrison M.C."/>
            <person name="Jongepier E."/>
            <person name="Robertson H.M."/>
            <person name="Arning N."/>
            <person name="Bitard-Feildel T."/>
            <person name="Chao H."/>
            <person name="Childers C.P."/>
            <person name="Dinh H."/>
            <person name="Doddapaneni H."/>
            <person name="Dugan S."/>
            <person name="Gowin J."/>
            <person name="Greiner C."/>
            <person name="Han Y."/>
            <person name="Hu H."/>
            <person name="Hughes D.S.T."/>
            <person name="Huylmans A.-K."/>
            <person name="Kemena C."/>
            <person name="Kremer L.P.M."/>
            <person name="Lee S.L."/>
            <person name="Lopez-Ezquerra A."/>
            <person name="Mallet L."/>
            <person name="Monroy-Kuhn J.M."/>
            <person name="Moser A."/>
            <person name="Murali S.C."/>
            <person name="Muzny D.M."/>
            <person name="Otani S."/>
            <person name="Piulachs M.-D."/>
            <person name="Poelchau M."/>
            <person name="Qu J."/>
            <person name="Schaub F."/>
            <person name="Wada-Katsumata A."/>
            <person name="Worley K.C."/>
            <person name="Xie Q."/>
            <person name="Ylla G."/>
            <person name="Poulsen M."/>
            <person name="Gibbs R.A."/>
            <person name="Schal C."/>
            <person name="Richards S."/>
            <person name="Belles X."/>
            <person name="Korb J."/>
            <person name="Bornberg-Bauer E."/>
        </authorList>
    </citation>
    <scope>NUCLEOTIDE SEQUENCE [LARGE SCALE GENOMIC DNA]</scope>
    <source>
        <tissue evidence="2">Whole body</tissue>
    </source>
</reference>
<dbReference type="AlphaFoldDB" id="A0A2J7PR50"/>
<organism evidence="2 3">
    <name type="scientific">Cryptotermes secundus</name>
    <dbReference type="NCBI Taxonomy" id="105785"/>
    <lineage>
        <taxon>Eukaryota</taxon>
        <taxon>Metazoa</taxon>
        <taxon>Ecdysozoa</taxon>
        <taxon>Arthropoda</taxon>
        <taxon>Hexapoda</taxon>
        <taxon>Insecta</taxon>
        <taxon>Pterygota</taxon>
        <taxon>Neoptera</taxon>
        <taxon>Polyneoptera</taxon>
        <taxon>Dictyoptera</taxon>
        <taxon>Blattodea</taxon>
        <taxon>Blattoidea</taxon>
        <taxon>Termitoidae</taxon>
        <taxon>Kalotermitidae</taxon>
        <taxon>Cryptotermitinae</taxon>
        <taxon>Cryptotermes</taxon>
    </lineage>
</organism>
<feature type="non-terminal residue" evidence="2">
    <location>
        <position position="98"/>
    </location>
</feature>
<name>A0A2J7PR50_9NEOP</name>
<dbReference type="PANTHER" id="PTHR18939">
    <property type="entry name" value="RIBOSOME BINDING PROTEIN-1"/>
    <property type="match status" value="1"/>
</dbReference>
<dbReference type="PANTHER" id="PTHR18939:SF4">
    <property type="entry name" value="RIBOSOME-BINDING PROTEIN 1"/>
    <property type="match status" value="1"/>
</dbReference>
<dbReference type="InterPro" id="IPR040248">
    <property type="entry name" value="RRBP1"/>
</dbReference>
<dbReference type="GO" id="GO:0005789">
    <property type="term" value="C:endoplasmic reticulum membrane"/>
    <property type="evidence" value="ECO:0007669"/>
    <property type="project" value="TreeGrafter"/>
</dbReference>
<evidence type="ECO:0000256" key="1">
    <source>
        <dbReference type="SAM" id="Coils"/>
    </source>
</evidence>
<keyword evidence="1" id="KW-0175">Coiled coil</keyword>
<protein>
    <submittedName>
        <fullName evidence="2">Uncharacterized protein</fullName>
    </submittedName>
</protein>
<feature type="coiled-coil region" evidence="1">
    <location>
        <begin position="16"/>
        <end position="78"/>
    </location>
</feature>
<evidence type="ECO:0000313" key="2">
    <source>
        <dbReference type="EMBL" id="PNF18804.1"/>
    </source>
</evidence>
<dbReference type="OrthoDB" id="5875463at2759"/>
<proteinExistence type="predicted"/>
<comment type="caution">
    <text evidence="2">The sequence shown here is derived from an EMBL/GenBank/DDBJ whole genome shotgun (WGS) entry which is preliminary data.</text>
</comment>
<accession>A0A2J7PR50</accession>
<sequence>MLIELEKQNSQLQAMVTHYKTIIEDTEALLNQLQNRVEKEEGRWRQQLQIKEAELETIKEENNQLQQSLEQLQRTEEVCGVEFAFSRIQKSLPCIMSE</sequence>